<proteinExistence type="predicted"/>
<dbReference type="eggNOG" id="ENOG50301SG">
    <property type="taxonomic scope" value="Bacteria"/>
</dbReference>
<keyword evidence="3" id="KW-1185">Reference proteome</keyword>
<evidence type="ECO:0000313" key="2">
    <source>
        <dbReference type="EMBL" id="AGT10590.1"/>
    </source>
</evidence>
<evidence type="ECO:0000313" key="3">
    <source>
        <dbReference type="Proteomes" id="UP000015480"/>
    </source>
</evidence>
<protein>
    <submittedName>
        <fullName evidence="2">Uncharacterized protein</fullName>
    </submittedName>
</protein>
<dbReference type="EMBL" id="CP006650">
    <property type="protein sequence ID" value="AGT10590.1"/>
    <property type="molecule type" value="Genomic_DNA"/>
</dbReference>
<dbReference type="KEGG" id="pami:JCM7686_0782"/>
<reference evidence="2 3" key="1">
    <citation type="journal article" date="2014" name="BMC Genomics">
        <title>Architecture and functions of a multipartite genome of the methylotrophic bacterium Paracoccus aminophilus JCM 7686, containing primary and secondary chromids.</title>
        <authorList>
            <person name="Dziewit L."/>
            <person name="Czarnecki J."/>
            <person name="Wibberg D."/>
            <person name="Radlinska M."/>
            <person name="Mrozek P."/>
            <person name="Szymczak M."/>
            <person name="Schluter A."/>
            <person name="Puhler A."/>
            <person name="Bartosik D."/>
        </authorList>
    </citation>
    <scope>NUCLEOTIDE SEQUENCE [LARGE SCALE GENOMIC DNA]</scope>
    <source>
        <strain evidence="2">JCM 7686</strain>
    </source>
</reference>
<dbReference type="PATRIC" id="fig|1367847.3.peg.2952"/>
<gene>
    <name evidence="1" type="ORF">JCM7686_0782</name>
    <name evidence="2" type="ORF">JCM7686_2936</name>
</gene>
<accession>S5Y4D2</accession>
<sequence length="51" mass="6248">MMRVLWRMAQRYYAARHRRALRVADRSAADAEWFKSQSERFFQRIKGASRE</sequence>
<dbReference type="HOGENOM" id="CLU_214932_0_0_5"/>
<dbReference type="STRING" id="1367847.JCM7686_0782"/>
<dbReference type="KEGG" id="pami:JCM7686_2936"/>
<evidence type="ECO:0000313" key="1">
    <source>
        <dbReference type="EMBL" id="AGT07891.1"/>
    </source>
</evidence>
<dbReference type="AlphaFoldDB" id="S5Y4D2"/>
<organism evidence="2 3">
    <name type="scientific">Paracoccus aminophilus JCM 7686</name>
    <dbReference type="NCBI Taxonomy" id="1367847"/>
    <lineage>
        <taxon>Bacteria</taxon>
        <taxon>Pseudomonadati</taxon>
        <taxon>Pseudomonadota</taxon>
        <taxon>Alphaproteobacteria</taxon>
        <taxon>Rhodobacterales</taxon>
        <taxon>Paracoccaceae</taxon>
        <taxon>Paracoccus</taxon>
    </lineage>
</organism>
<name>S5Y4D2_PARAH</name>
<dbReference type="Proteomes" id="UP000015480">
    <property type="component" value="Chromosome"/>
</dbReference>
<dbReference type="EMBL" id="CP006650">
    <property type="protein sequence ID" value="AGT07891.1"/>
    <property type="molecule type" value="Genomic_DNA"/>
</dbReference>